<keyword evidence="2" id="KW-1185">Reference proteome</keyword>
<evidence type="ECO:0000313" key="1">
    <source>
        <dbReference type="EMBL" id="EKX88120.1"/>
    </source>
</evidence>
<dbReference type="HOGENOM" id="CLU_2341996_0_0_11"/>
<dbReference type="EMBL" id="AMEM01000040">
    <property type="protein sequence ID" value="EKX88120.1"/>
    <property type="molecule type" value="Genomic_DNA"/>
</dbReference>
<evidence type="ECO:0000313" key="2">
    <source>
        <dbReference type="Proteomes" id="UP000010445"/>
    </source>
</evidence>
<comment type="caution">
    <text evidence="1">The sequence shown here is derived from an EMBL/GenBank/DDBJ whole genome shotgun (WGS) entry which is preliminary data.</text>
</comment>
<sequence>MGVRDARRTVLTSMEGMGSFTLPPEAVAILSNFKMASFQVNPGLQPSHTSSVVSSLVDGWMAKNRSLCERHAALCDNIADFCSTLQDIDADLASRLR</sequence>
<dbReference type="PATRIC" id="fig|1035195.3.peg.2218"/>
<name>L1MAP3_9CORY</name>
<protein>
    <submittedName>
        <fullName evidence="1">Uncharacterized protein</fullName>
    </submittedName>
</protein>
<organism evidence="1 2">
    <name type="scientific">Corynebacterium durum F0235</name>
    <dbReference type="NCBI Taxonomy" id="1035195"/>
    <lineage>
        <taxon>Bacteria</taxon>
        <taxon>Bacillati</taxon>
        <taxon>Actinomycetota</taxon>
        <taxon>Actinomycetes</taxon>
        <taxon>Mycobacteriales</taxon>
        <taxon>Corynebacteriaceae</taxon>
        <taxon>Corynebacterium</taxon>
    </lineage>
</organism>
<dbReference type="AlphaFoldDB" id="L1MAP3"/>
<reference evidence="1 2" key="1">
    <citation type="submission" date="2012-05" db="EMBL/GenBank/DDBJ databases">
        <authorList>
            <person name="Weinstock G."/>
            <person name="Sodergren E."/>
            <person name="Lobos E.A."/>
            <person name="Fulton L."/>
            <person name="Fulton R."/>
            <person name="Courtney L."/>
            <person name="Fronick C."/>
            <person name="O'Laughlin M."/>
            <person name="Godfrey J."/>
            <person name="Wilson R.M."/>
            <person name="Miner T."/>
            <person name="Farmer C."/>
            <person name="Delehaunty K."/>
            <person name="Cordes M."/>
            <person name="Minx P."/>
            <person name="Tomlinson C."/>
            <person name="Chen J."/>
            <person name="Wollam A."/>
            <person name="Pepin K.H."/>
            <person name="Bhonagiri V."/>
            <person name="Zhang X."/>
            <person name="Suruliraj S."/>
            <person name="Warren W."/>
            <person name="Mitreva M."/>
            <person name="Mardis E.R."/>
            <person name="Wilson R.K."/>
        </authorList>
    </citation>
    <scope>NUCLEOTIDE SEQUENCE [LARGE SCALE GENOMIC DNA]</scope>
    <source>
        <strain evidence="1 2">F0235</strain>
    </source>
</reference>
<dbReference type="Proteomes" id="UP000010445">
    <property type="component" value="Unassembled WGS sequence"/>
</dbReference>
<accession>L1MAP3</accession>
<dbReference type="STRING" id="1035195.HMPREF9997_02484"/>
<proteinExistence type="predicted"/>
<gene>
    <name evidence="1" type="ORF">HMPREF9997_02484</name>
</gene>